<evidence type="ECO:0000256" key="5">
    <source>
        <dbReference type="ARBA" id="ARBA00023065"/>
    </source>
</evidence>
<keyword evidence="2" id="KW-0813">Transport</keyword>
<keyword evidence="7" id="KW-0812">Transmembrane</keyword>
<name>A0A5B7CJS6_PORTR</name>
<comment type="subcellular location">
    <subcellularLocation>
        <location evidence="1">Cell membrane</location>
        <topology evidence="1">Multi-pass membrane protein</topology>
    </subcellularLocation>
</comment>
<dbReference type="Proteomes" id="UP000324222">
    <property type="component" value="Unassembled WGS sequence"/>
</dbReference>
<dbReference type="PANTHER" id="PTHR42985">
    <property type="entry name" value="SODIUM-COUPLED MONOCARBOXYLATE TRANSPORTER"/>
    <property type="match status" value="1"/>
</dbReference>
<comment type="caution">
    <text evidence="8">The sequence shown here is derived from an EMBL/GenBank/DDBJ whole genome shotgun (WGS) entry which is preliminary data.</text>
</comment>
<dbReference type="EMBL" id="VSRR010000089">
    <property type="protein sequence ID" value="MPC09857.1"/>
    <property type="molecule type" value="Genomic_DNA"/>
</dbReference>
<dbReference type="AlphaFoldDB" id="A0A5B7CJS6"/>
<keyword evidence="6" id="KW-0739">Sodium transport</keyword>
<reference evidence="8 9" key="1">
    <citation type="submission" date="2019-05" db="EMBL/GenBank/DDBJ databases">
        <title>Another draft genome of Portunus trituberculatus and its Hox gene families provides insights of decapod evolution.</title>
        <authorList>
            <person name="Jeong J.-H."/>
            <person name="Song I."/>
            <person name="Kim S."/>
            <person name="Choi T."/>
            <person name="Kim D."/>
            <person name="Ryu S."/>
            <person name="Kim W."/>
        </authorList>
    </citation>
    <scope>NUCLEOTIDE SEQUENCE [LARGE SCALE GENOMIC DNA]</scope>
    <source>
        <tissue evidence="8">Muscle</tissue>
    </source>
</reference>
<keyword evidence="3" id="KW-1003">Cell membrane</keyword>
<evidence type="ECO:0000256" key="3">
    <source>
        <dbReference type="ARBA" id="ARBA00022475"/>
    </source>
</evidence>
<feature type="transmembrane region" description="Helical" evidence="7">
    <location>
        <begin position="6"/>
        <end position="22"/>
    </location>
</feature>
<evidence type="ECO:0000256" key="6">
    <source>
        <dbReference type="ARBA" id="ARBA00023201"/>
    </source>
</evidence>
<protein>
    <submittedName>
        <fullName evidence="8">Sodium-coupled monocarboxylate transporter 1</fullName>
    </submittedName>
</protein>
<keyword evidence="5" id="KW-0406">Ion transport</keyword>
<dbReference type="PANTHER" id="PTHR42985:SF40">
    <property type="entry name" value="LD47995P-RELATED"/>
    <property type="match status" value="1"/>
</dbReference>
<dbReference type="GO" id="GO:0006814">
    <property type="term" value="P:sodium ion transport"/>
    <property type="evidence" value="ECO:0007669"/>
    <property type="project" value="UniProtKB-KW"/>
</dbReference>
<organism evidence="8 9">
    <name type="scientific">Portunus trituberculatus</name>
    <name type="common">Swimming crab</name>
    <name type="synonym">Neptunus trituberculatus</name>
    <dbReference type="NCBI Taxonomy" id="210409"/>
    <lineage>
        <taxon>Eukaryota</taxon>
        <taxon>Metazoa</taxon>
        <taxon>Ecdysozoa</taxon>
        <taxon>Arthropoda</taxon>
        <taxon>Crustacea</taxon>
        <taxon>Multicrustacea</taxon>
        <taxon>Malacostraca</taxon>
        <taxon>Eumalacostraca</taxon>
        <taxon>Eucarida</taxon>
        <taxon>Decapoda</taxon>
        <taxon>Pleocyemata</taxon>
        <taxon>Brachyura</taxon>
        <taxon>Eubrachyura</taxon>
        <taxon>Portunoidea</taxon>
        <taxon>Portunidae</taxon>
        <taxon>Portuninae</taxon>
        <taxon>Portunus</taxon>
    </lineage>
</organism>
<keyword evidence="7" id="KW-1133">Transmembrane helix</keyword>
<keyword evidence="7" id="KW-0472">Membrane</keyword>
<dbReference type="Gene3D" id="1.20.1730.10">
    <property type="entry name" value="Sodium/glucose cotransporter"/>
    <property type="match status" value="1"/>
</dbReference>
<dbReference type="GO" id="GO:0005886">
    <property type="term" value="C:plasma membrane"/>
    <property type="evidence" value="ECO:0007669"/>
    <property type="project" value="UniProtKB-SubCell"/>
</dbReference>
<sequence>MLGMTGMWLLFYSSGVVAYAMYRDCDPLTSGRIEKPDQILPYLVMDKLGHFTGLPGLFVAAVYGGVLSNTKCQFSLKHNYTKTL</sequence>
<gene>
    <name evidence="8" type="primary">slc5a8_0</name>
    <name evidence="8" type="ORF">E2C01_002475</name>
</gene>
<proteinExistence type="predicted"/>
<evidence type="ECO:0000256" key="4">
    <source>
        <dbReference type="ARBA" id="ARBA00023053"/>
    </source>
</evidence>
<dbReference type="InterPro" id="IPR038377">
    <property type="entry name" value="Na/Glc_symporter_sf"/>
</dbReference>
<evidence type="ECO:0000313" key="8">
    <source>
        <dbReference type="EMBL" id="MPC09857.1"/>
    </source>
</evidence>
<evidence type="ECO:0000256" key="2">
    <source>
        <dbReference type="ARBA" id="ARBA00022448"/>
    </source>
</evidence>
<keyword evidence="4" id="KW-0915">Sodium</keyword>
<evidence type="ECO:0000256" key="1">
    <source>
        <dbReference type="ARBA" id="ARBA00004651"/>
    </source>
</evidence>
<dbReference type="GO" id="GO:0015293">
    <property type="term" value="F:symporter activity"/>
    <property type="evidence" value="ECO:0007669"/>
    <property type="project" value="TreeGrafter"/>
</dbReference>
<evidence type="ECO:0000256" key="7">
    <source>
        <dbReference type="SAM" id="Phobius"/>
    </source>
</evidence>
<dbReference type="InterPro" id="IPR051163">
    <property type="entry name" value="Sodium:Solute_Symporter_SSF"/>
</dbReference>
<evidence type="ECO:0000313" key="9">
    <source>
        <dbReference type="Proteomes" id="UP000324222"/>
    </source>
</evidence>
<keyword evidence="9" id="KW-1185">Reference proteome</keyword>
<accession>A0A5B7CJS6</accession>
<dbReference type="OrthoDB" id="6358229at2759"/>